<dbReference type="Proteomes" id="UP000031637">
    <property type="component" value="Chromosome"/>
</dbReference>
<dbReference type="InterPro" id="IPR001539">
    <property type="entry name" value="Peptidase_U32"/>
</dbReference>
<dbReference type="KEGG" id="shd:SUTH_01199"/>
<dbReference type="HOGENOM" id="CLU_011540_0_2_4"/>
<evidence type="ECO:0000313" key="6">
    <source>
        <dbReference type="Proteomes" id="UP000031637"/>
    </source>
</evidence>
<gene>
    <name evidence="5" type="ORF">SUTH_01199</name>
</gene>
<accession>W0SCR1</accession>
<proteinExistence type="inferred from homology"/>
<evidence type="ECO:0000259" key="4">
    <source>
        <dbReference type="Pfam" id="PF16325"/>
    </source>
</evidence>
<dbReference type="GO" id="GO:0008233">
    <property type="term" value="F:peptidase activity"/>
    <property type="evidence" value="ECO:0007669"/>
    <property type="project" value="UniProtKB-KW"/>
</dbReference>
<dbReference type="InterPro" id="IPR032525">
    <property type="entry name" value="Peptidase_U32_C"/>
</dbReference>
<sequence length="447" mass="48937">MKTPELLAPAGSLAMARTALDFGATAIYAGQPRYSLRVRNNDFGTLENLAQGIALTHARGGKFYLVSNILPHNAKLKTYLDDMAPVIALKPDALIMADPGLMMMILERWPEMTIHLSVQANTVNHAAVKFWRSVGVSRVILSRELSLDEVAEIRQECPDTELEVFVHGALCIAYSGRCLLSGYFNHRDPNQGSCTNSCRWDYKLHEGSEDAAGDVGLTTPRPLAVAPAPTLAGAAKPSTLRRPGATWLLEEKERPGEYMPIEEDEHGSYILNSKDLRAIEYVAKLTEIGVDSLKIEGRTKSPYYVARTCQSYRQAIDDAVAGRPFDAQLVGQLDGLANRGYTAGFYERHPDREYQNYLRGSSESSRSLYVGDVTGYDANGLAEIAVKNHFSVGDRIEIIRPAGNFDVVIEAMKNHEGAPVTVAPGSGHRVRIALPPGCEGAFVARFV</sequence>
<name>W0SCR1_9PROT</name>
<evidence type="ECO:0000313" key="5">
    <source>
        <dbReference type="EMBL" id="BAO28999.1"/>
    </source>
</evidence>
<feature type="domain" description="Peptidase family U32 C-terminal" evidence="4">
    <location>
        <begin position="367"/>
        <end position="441"/>
    </location>
</feature>
<keyword evidence="6" id="KW-1185">Reference proteome</keyword>
<dbReference type="InterPro" id="IPR051454">
    <property type="entry name" value="RNA/ubiquinone_mod_enzymes"/>
</dbReference>
<dbReference type="PANTHER" id="PTHR30217">
    <property type="entry name" value="PEPTIDASE U32 FAMILY"/>
    <property type="match status" value="1"/>
</dbReference>
<dbReference type="NCBIfam" id="NF011996">
    <property type="entry name" value="PRK15452.1"/>
    <property type="match status" value="1"/>
</dbReference>
<evidence type="ECO:0000256" key="1">
    <source>
        <dbReference type="ARBA" id="ARBA00022670"/>
    </source>
</evidence>
<evidence type="ECO:0000256" key="3">
    <source>
        <dbReference type="ARBA" id="ARBA00038374"/>
    </source>
</evidence>
<dbReference type="GO" id="GO:0006508">
    <property type="term" value="P:proteolysis"/>
    <property type="evidence" value="ECO:0007669"/>
    <property type="project" value="UniProtKB-KW"/>
</dbReference>
<protein>
    <submittedName>
        <fullName evidence="5">Peptidase U32</fullName>
    </submittedName>
</protein>
<dbReference type="Pfam" id="PF01136">
    <property type="entry name" value="Peptidase_U32"/>
    <property type="match status" value="1"/>
</dbReference>
<dbReference type="PANTHER" id="PTHR30217:SF6">
    <property type="entry name" value="TRNA HYDROXYLATION PROTEIN P"/>
    <property type="match status" value="1"/>
</dbReference>
<keyword evidence="1" id="KW-0645">Protease</keyword>
<organism evidence="5 6">
    <name type="scientific">Sulfuritalea hydrogenivorans sk43H</name>
    <dbReference type="NCBI Taxonomy" id="1223802"/>
    <lineage>
        <taxon>Bacteria</taxon>
        <taxon>Pseudomonadati</taxon>
        <taxon>Pseudomonadota</taxon>
        <taxon>Betaproteobacteria</taxon>
        <taxon>Nitrosomonadales</taxon>
        <taxon>Sterolibacteriaceae</taxon>
        <taxon>Sulfuritalea</taxon>
    </lineage>
</organism>
<dbReference type="Pfam" id="PF16325">
    <property type="entry name" value="Peptidase_U32_C"/>
    <property type="match status" value="1"/>
</dbReference>
<keyword evidence="2" id="KW-0378">Hydrolase</keyword>
<dbReference type="Gene3D" id="2.40.30.10">
    <property type="entry name" value="Translation factors"/>
    <property type="match status" value="1"/>
</dbReference>
<evidence type="ECO:0000256" key="2">
    <source>
        <dbReference type="ARBA" id="ARBA00022801"/>
    </source>
</evidence>
<reference evidence="5 6" key="1">
    <citation type="journal article" date="2014" name="Syst. Appl. Microbiol.">
        <title>Complete genomes of freshwater sulfur oxidizers Sulfuricella denitrificans skB26 and Sulfuritalea hydrogenivorans sk43H: genetic insights into the sulfur oxidation pathway of betaproteobacteria.</title>
        <authorList>
            <person name="Watanabe T."/>
            <person name="Kojima H."/>
            <person name="Fukui M."/>
        </authorList>
    </citation>
    <scope>NUCLEOTIDE SEQUENCE [LARGE SCALE GENOMIC DNA]</scope>
    <source>
        <strain evidence="5">DSM22779</strain>
    </source>
</reference>
<dbReference type="STRING" id="1223802.SUTH_01199"/>
<dbReference type="PROSITE" id="PS01276">
    <property type="entry name" value="PEPTIDASE_U32"/>
    <property type="match status" value="1"/>
</dbReference>
<comment type="similarity">
    <text evidence="3">Belongs to the peptidase U32 family.</text>
</comment>
<dbReference type="AlphaFoldDB" id="W0SCR1"/>
<dbReference type="EMBL" id="AP012547">
    <property type="protein sequence ID" value="BAO28999.1"/>
    <property type="molecule type" value="Genomic_DNA"/>
</dbReference>
<dbReference type="RefSeq" id="WP_041097839.1">
    <property type="nucleotide sequence ID" value="NZ_AP012547.1"/>
</dbReference>